<organism evidence="2 3">
    <name type="scientific">Herbiconiux ginsengi</name>
    <dbReference type="NCBI Taxonomy" id="381665"/>
    <lineage>
        <taxon>Bacteria</taxon>
        <taxon>Bacillati</taxon>
        <taxon>Actinomycetota</taxon>
        <taxon>Actinomycetes</taxon>
        <taxon>Micrococcales</taxon>
        <taxon>Microbacteriaceae</taxon>
        <taxon>Herbiconiux</taxon>
    </lineage>
</organism>
<dbReference type="Proteomes" id="UP000198891">
    <property type="component" value="Unassembled WGS sequence"/>
</dbReference>
<name>A0A1H3RRJ8_9MICO</name>
<protein>
    <recommendedName>
        <fullName evidence="4">Spermidine synthase</fullName>
    </recommendedName>
</protein>
<dbReference type="AlphaFoldDB" id="A0A1H3RRJ8"/>
<accession>A0A1H3RRJ8</accession>
<feature type="compositionally biased region" description="Acidic residues" evidence="1">
    <location>
        <begin position="242"/>
        <end position="252"/>
    </location>
</feature>
<reference evidence="2 3" key="1">
    <citation type="submission" date="2016-10" db="EMBL/GenBank/DDBJ databases">
        <authorList>
            <person name="de Groot N.N."/>
        </authorList>
    </citation>
    <scope>NUCLEOTIDE SEQUENCE [LARGE SCALE GENOMIC DNA]</scope>
    <source>
        <strain evidence="2 3">CGMCC 4.3491</strain>
    </source>
</reference>
<proteinExistence type="predicted"/>
<keyword evidence="3" id="KW-1185">Reference proteome</keyword>
<dbReference type="SUPFAM" id="SSF53335">
    <property type="entry name" value="S-adenosyl-L-methionine-dependent methyltransferases"/>
    <property type="match status" value="1"/>
</dbReference>
<feature type="region of interest" description="Disordered" evidence="1">
    <location>
        <begin position="239"/>
        <end position="293"/>
    </location>
</feature>
<sequence length="293" mass="31554">MHADRRAFTLDLAHHRAELVLYYRKSQSYELIVGGIPQSRVSLAYPELLDYPYVRHIARMLDAAAPTGTPLLVVHLGAGALTLPRYVAATRPGSPQIVVEYERTLGEAVLEALPLPPGADVTMLWGDARELAATTTPETGWRDVPFTIVDLWDAARVSAHVSSAEFYTLVSARMSPGGVMAVNLLDGGTFDYARGQAATLATLFEHVAVVLDTEPFGHPPVDNVVVFASDTPIAVAEHPELLDDNDNDEDDPAGPRPTVLSGARLDLWIGDAPPATDATAVDSPDPYDPRFPA</sequence>
<evidence type="ECO:0008006" key="4">
    <source>
        <dbReference type="Google" id="ProtNLM"/>
    </source>
</evidence>
<evidence type="ECO:0000256" key="1">
    <source>
        <dbReference type="SAM" id="MobiDB-lite"/>
    </source>
</evidence>
<dbReference type="InterPro" id="IPR029063">
    <property type="entry name" value="SAM-dependent_MTases_sf"/>
</dbReference>
<dbReference type="STRING" id="381665.SAMN05216554_2997"/>
<feature type="compositionally biased region" description="Low complexity" evidence="1">
    <location>
        <begin position="271"/>
        <end position="284"/>
    </location>
</feature>
<gene>
    <name evidence="2" type="ORF">SAMN05216554_2997</name>
</gene>
<dbReference type="OrthoDB" id="8221452at2"/>
<evidence type="ECO:0000313" key="2">
    <source>
        <dbReference type="EMBL" id="SDZ27878.1"/>
    </source>
</evidence>
<dbReference type="NCBIfam" id="NF037959">
    <property type="entry name" value="MFS_SpdSyn"/>
    <property type="match status" value="1"/>
</dbReference>
<dbReference type="Gene3D" id="3.40.50.150">
    <property type="entry name" value="Vaccinia Virus protein VP39"/>
    <property type="match status" value="1"/>
</dbReference>
<dbReference type="EMBL" id="FNPZ01000003">
    <property type="protein sequence ID" value="SDZ27878.1"/>
    <property type="molecule type" value="Genomic_DNA"/>
</dbReference>
<evidence type="ECO:0000313" key="3">
    <source>
        <dbReference type="Proteomes" id="UP000198891"/>
    </source>
</evidence>
<dbReference type="RefSeq" id="WP_092555184.1">
    <property type="nucleotide sequence ID" value="NZ_FNPZ01000003.1"/>
</dbReference>